<proteinExistence type="predicted"/>
<accession>A0A2H3TRE3</accession>
<protein>
    <submittedName>
        <fullName evidence="1">Related to HET-6OR heterokaryon incompatibility protein (Het-6OR allele)</fullName>
    </submittedName>
</protein>
<dbReference type="AlphaFoldDB" id="A0A2H3TRE3"/>
<dbReference type="PANTHER" id="PTHR24148">
    <property type="entry name" value="ANKYRIN REPEAT DOMAIN-CONTAINING PROTEIN 39 HOMOLOG-RELATED"/>
    <property type="match status" value="1"/>
</dbReference>
<organism evidence="1 2">
    <name type="scientific">Fusarium oxysporum</name>
    <name type="common">Fusarium vascular wilt</name>
    <dbReference type="NCBI Taxonomy" id="5507"/>
    <lineage>
        <taxon>Eukaryota</taxon>
        <taxon>Fungi</taxon>
        <taxon>Dikarya</taxon>
        <taxon>Ascomycota</taxon>
        <taxon>Pezizomycotina</taxon>
        <taxon>Sordariomycetes</taxon>
        <taxon>Hypocreomycetidae</taxon>
        <taxon>Hypocreales</taxon>
        <taxon>Nectriaceae</taxon>
        <taxon>Fusarium</taxon>
        <taxon>Fusarium oxysporum species complex</taxon>
    </lineage>
</organism>
<dbReference type="VEuPathDB" id="FungiDB:FOIG_14765"/>
<dbReference type="InterPro" id="IPR052895">
    <property type="entry name" value="HetReg/Transcr_Mod"/>
</dbReference>
<dbReference type="VEuPathDB" id="FungiDB:FOZG_16656"/>
<dbReference type="Proteomes" id="UP000219369">
    <property type="component" value="Unassembled WGS sequence"/>
</dbReference>
<dbReference type="PANTHER" id="PTHR24148:SF73">
    <property type="entry name" value="HET DOMAIN PROTEIN (AFU_ORTHOLOGUE AFUA_8G01020)"/>
    <property type="match status" value="1"/>
</dbReference>
<gene>
    <name evidence="1" type="ORF">FRV6_14373</name>
</gene>
<dbReference type="VEuPathDB" id="FungiDB:FOXG_16492"/>
<dbReference type="EMBL" id="FMJY01000009">
    <property type="protein sequence ID" value="SCO90245.1"/>
    <property type="molecule type" value="Genomic_DNA"/>
</dbReference>
<dbReference type="Pfam" id="PF26639">
    <property type="entry name" value="Het-6_barrel"/>
    <property type="match status" value="1"/>
</dbReference>
<evidence type="ECO:0000313" key="1">
    <source>
        <dbReference type="EMBL" id="SCO90245.1"/>
    </source>
</evidence>
<evidence type="ECO:0000313" key="2">
    <source>
        <dbReference type="Proteomes" id="UP000219369"/>
    </source>
</evidence>
<sequence>MTFQYDKLPNNGFFRIFELMPGKDGDPLQGNLRTYLRKEAPKYEALSYVWVSSVEWNIATMGFTGGSWKKERDLFELVCSTKNCHATDSRDKIFALIGLVGDKTYGIVPDYHKNESEVFTEFALMAISETKKVAILNYSDVEDPNHKEQLPLWALRWHPKDWPDFYDMSDYGFKYSNNMEIALGSPINTQVLHLKGLYVDKVKMIKYRTPALDQNVIAIGSMVIDHERLLNDQYGQDIIRPFVLTMMRGRVRPVVFGILHQDRPEDDSYLNYFIAFMIKLLLTSFAEDDVYQHYQRKFLRLIKMAVDLSPLATHSEPIWKEPETWGFFNNTLTNLYPHDKETVSSYLEVLRSLSCNTKDDFVDFLQNIGHCFQRKFFITERGYIGTRPRSLEPGDSVCILFGGDTPYIVRPRSPSSDEYIFLGNTYVHGIMEGEAITTWEEQKDSQDPKFQERLFKLI</sequence>
<dbReference type="VEuPathDB" id="FungiDB:FOXG_16493"/>
<reference evidence="2" key="1">
    <citation type="submission" date="2016-09" db="EMBL/GenBank/DDBJ databases">
        <authorList>
            <person name="Guldener U."/>
        </authorList>
    </citation>
    <scope>NUCLEOTIDE SEQUENCE [LARGE SCALE GENOMIC DNA]</scope>
    <source>
        <strain evidence="2">V64-1</strain>
    </source>
</reference>
<dbReference type="VEuPathDB" id="FungiDB:FOZG_16655"/>
<dbReference type="VEuPathDB" id="FungiDB:FOMG_13360"/>
<dbReference type="OrthoDB" id="2157530at2759"/>
<dbReference type="VEuPathDB" id="FungiDB:HZS61_001663"/>
<name>A0A2H3TRE3_FUSOX</name>
<dbReference type="VEuPathDB" id="FungiDB:FOC1_g10002629"/>
<dbReference type="VEuPathDB" id="FungiDB:FOC4_g10002606"/>
<dbReference type="VEuPathDB" id="FungiDB:FOMG_13361"/>